<keyword evidence="2" id="KW-1185">Reference proteome</keyword>
<protein>
    <submittedName>
        <fullName evidence="1">Uncharacterized protein</fullName>
    </submittedName>
</protein>
<evidence type="ECO:0000313" key="2">
    <source>
        <dbReference type="Proteomes" id="UP000798662"/>
    </source>
</evidence>
<accession>A0ACC3C9J8</accession>
<proteinExistence type="predicted"/>
<dbReference type="EMBL" id="CM020619">
    <property type="protein sequence ID" value="KAK1866548.1"/>
    <property type="molecule type" value="Genomic_DNA"/>
</dbReference>
<sequence length="134" mass="14050">MGSPAFVGAAAVSSSAFVARRSALSARPSAGSVARVSRRSALRMADEEEKIVSGADILKQLREDASNDVAPPPRSGTTRDGDGKANIWGVEPTENKQDSKDVVPIPLILSAVFGAAITFFLILPNLPFTNADQL</sequence>
<gene>
    <name evidence="1" type="ORF">I4F81_009064</name>
</gene>
<name>A0ACC3C9J8_PYRYE</name>
<evidence type="ECO:0000313" key="1">
    <source>
        <dbReference type="EMBL" id="KAK1866548.1"/>
    </source>
</evidence>
<organism evidence="1 2">
    <name type="scientific">Pyropia yezoensis</name>
    <name type="common">Susabi-nori</name>
    <name type="synonym">Porphyra yezoensis</name>
    <dbReference type="NCBI Taxonomy" id="2788"/>
    <lineage>
        <taxon>Eukaryota</taxon>
        <taxon>Rhodophyta</taxon>
        <taxon>Bangiophyceae</taxon>
        <taxon>Bangiales</taxon>
        <taxon>Bangiaceae</taxon>
        <taxon>Pyropia</taxon>
    </lineage>
</organism>
<dbReference type="Proteomes" id="UP000798662">
    <property type="component" value="Chromosome 2"/>
</dbReference>
<comment type="caution">
    <text evidence="1">The sequence shown here is derived from an EMBL/GenBank/DDBJ whole genome shotgun (WGS) entry which is preliminary data.</text>
</comment>
<reference evidence="1" key="1">
    <citation type="submission" date="2019-11" db="EMBL/GenBank/DDBJ databases">
        <title>Nori genome reveals adaptations in red seaweeds to the harsh intertidal environment.</title>
        <authorList>
            <person name="Wang D."/>
            <person name="Mao Y."/>
        </authorList>
    </citation>
    <scope>NUCLEOTIDE SEQUENCE</scope>
    <source>
        <tissue evidence="1">Gametophyte</tissue>
    </source>
</reference>